<organism evidence="3 4">
    <name type="scientific">Cohnella rhizosphaerae</name>
    <dbReference type="NCBI Taxonomy" id="1457232"/>
    <lineage>
        <taxon>Bacteria</taxon>
        <taxon>Bacillati</taxon>
        <taxon>Bacillota</taxon>
        <taxon>Bacilli</taxon>
        <taxon>Bacillales</taxon>
        <taxon>Paenibacillaceae</taxon>
        <taxon>Cohnella</taxon>
    </lineage>
</organism>
<dbReference type="InterPro" id="IPR036688">
    <property type="entry name" value="MoeA_C_domain_IV_sf"/>
</dbReference>
<dbReference type="EMBL" id="JAPDIA010000001">
    <property type="protein sequence ID" value="MDG0808278.1"/>
    <property type="molecule type" value="Genomic_DNA"/>
</dbReference>
<dbReference type="SUPFAM" id="SSF53218">
    <property type="entry name" value="Molybdenum cofactor biosynthesis proteins"/>
    <property type="match status" value="1"/>
</dbReference>
<proteinExistence type="inferred from homology"/>
<evidence type="ECO:0000259" key="2">
    <source>
        <dbReference type="SMART" id="SM00852"/>
    </source>
</evidence>
<gene>
    <name evidence="3" type="ORF">OMP40_01745</name>
</gene>
<keyword evidence="1" id="KW-0808">Transferase</keyword>
<evidence type="ECO:0000313" key="4">
    <source>
        <dbReference type="Proteomes" id="UP001153404"/>
    </source>
</evidence>
<name>A0A9X4KPB4_9BACL</name>
<keyword evidence="1" id="KW-0479">Metal-binding</keyword>
<dbReference type="Gene3D" id="3.40.980.10">
    <property type="entry name" value="MoaB/Mog-like domain"/>
    <property type="match status" value="1"/>
</dbReference>
<dbReference type="InterPro" id="IPR005111">
    <property type="entry name" value="MoeA_C_domain_IV"/>
</dbReference>
<dbReference type="PANTHER" id="PTHR10192:SF5">
    <property type="entry name" value="GEPHYRIN"/>
    <property type="match status" value="1"/>
</dbReference>
<dbReference type="Proteomes" id="UP001153404">
    <property type="component" value="Unassembled WGS sequence"/>
</dbReference>
<dbReference type="InterPro" id="IPR038987">
    <property type="entry name" value="MoeA-like"/>
</dbReference>
<dbReference type="InterPro" id="IPR001453">
    <property type="entry name" value="MoaB/Mog_dom"/>
</dbReference>
<keyword evidence="4" id="KW-1185">Reference proteome</keyword>
<dbReference type="InterPro" id="IPR036425">
    <property type="entry name" value="MoaB/Mog-like_dom_sf"/>
</dbReference>
<comment type="pathway">
    <text evidence="1">Cofactor biosynthesis; molybdopterin biosynthesis.</text>
</comment>
<comment type="cofactor">
    <cofactor evidence="1">
        <name>Mg(2+)</name>
        <dbReference type="ChEBI" id="CHEBI:18420"/>
    </cofactor>
</comment>
<reference evidence="3" key="1">
    <citation type="submission" date="2022-10" db="EMBL/GenBank/DDBJ databases">
        <title>Comparative genomic analysis of Cohnella hashimotonis sp. nov., isolated from the International Space Station.</title>
        <authorList>
            <person name="Simpson A."/>
            <person name="Venkateswaran K."/>
        </authorList>
    </citation>
    <scope>NUCLEOTIDE SEQUENCE</scope>
    <source>
        <strain evidence="3">DSM 28161</strain>
    </source>
</reference>
<protein>
    <recommendedName>
        <fullName evidence="1">Molybdopterin molybdenumtransferase</fullName>
        <ecNumber evidence="1">2.10.1.1</ecNumber>
    </recommendedName>
</protein>
<evidence type="ECO:0000313" key="3">
    <source>
        <dbReference type="EMBL" id="MDG0808278.1"/>
    </source>
</evidence>
<feature type="domain" description="MoaB/Mog" evidence="2">
    <location>
        <begin position="2"/>
        <end position="94"/>
    </location>
</feature>
<dbReference type="Pfam" id="PF00994">
    <property type="entry name" value="MoCF_biosynth"/>
    <property type="match status" value="1"/>
</dbReference>
<sequence length="186" mass="19354">MPDEPGQAKQTLLRALAEADLVVVSGGISVGDSDVMGALFRDAGPDLLFSKLAIRPGSASGAIVMEGKLLIGLSGNPGACFAGFELLARPAIERMGGGSGKLEWCRARLAESGIKSNANPRFLRGVVRVEDGMLTARPCEENSSSGLISIGEANALLAIPPSAEETRAGTLIDVRLLPGWADRAWQ</sequence>
<dbReference type="EC" id="2.10.1.1" evidence="1"/>
<dbReference type="GO" id="GO:0005829">
    <property type="term" value="C:cytosol"/>
    <property type="evidence" value="ECO:0007669"/>
    <property type="project" value="TreeGrafter"/>
</dbReference>
<dbReference type="GO" id="GO:0061599">
    <property type="term" value="F:molybdopterin molybdotransferase activity"/>
    <property type="evidence" value="ECO:0007669"/>
    <property type="project" value="UniProtKB-UniRule"/>
</dbReference>
<evidence type="ECO:0000256" key="1">
    <source>
        <dbReference type="RuleBase" id="RU365090"/>
    </source>
</evidence>
<comment type="catalytic activity">
    <reaction evidence="1">
        <text>adenylyl-molybdopterin + molybdate = Mo-molybdopterin + AMP + H(+)</text>
        <dbReference type="Rhea" id="RHEA:35047"/>
        <dbReference type="ChEBI" id="CHEBI:15378"/>
        <dbReference type="ChEBI" id="CHEBI:36264"/>
        <dbReference type="ChEBI" id="CHEBI:62727"/>
        <dbReference type="ChEBI" id="CHEBI:71302"/>
        <dbReference type="ChEBI" id="CHEBI:456215"/>
    </reaction>
</comment>
<dbReference type="RefSeq" id="WP_277528658.1">
    <property type="nucleotide sequence ID" value="NZ_JAPDIA010000001.1"/>
</dbReference>
<comment type="similarity">
    <text evidence="1">Belongs to the MoeA family.</text>
</comment>
<dbReference type="GO" id="GO:0046872">
    <property type="term" value="F:metal ion binding"/>
    <property type="evidence" value="ECO:0007669"/>
    <property type="project" value="UniProtKB-UniRule"/>
</dbReference>
<dbReference type="PANTHER" id="PTHR10192">
    <property type="entry name" value="MOLYBDOPTERIN BIOSYNTHESIS PROTEIN"/>
    <property type="match status" value="1"/>
</dbReference>
<accession>A0A9X4KPB4</accession>
<comment type="caution">
    <text evidence="3">The sequence shown here is derived from an EMBL/GenBank/DDBJ whole genome shotgun (WGS) entry which is preliminary data.</text>
</comment>
<dbReference type="Pfam" id="PF03454">
    <property type="entry name" value="MoeA_C"/>
    <property type="match status" value="1"/>
</dbReference>
<comment type="function">
    <text evidence="1">Catalyzes the insertion of molybdate into adenylated molybdopterin with the concomitant release of AMP.</text>
</comment>
<dbReference type="Gene3D" id="2.40.340.10">
    <property type="entry name" value="MoeA, C-terminal, domain IV"/>
    <property type="match status" value="1"/>
</dbReference>
<keyword evidence="1" id="KW-0500">Molybdenum</keyword>
<dbReference type="SUPFAM" id="SSF63867">
    <property type="entry name" value="MoeA C-terminal domain-like"/>
    <property type="match status" value="1"/>
</dbReference>
<keyword evidence="1" id="KW-0501">Molybdenum cofactor biosynthesis</keyword>
<dbReference type="AlphaFoldDB" id="A0A9X4KPB4"/>
<dbReference type="SMART" id="SM00852">
    <property type="entry name" value="MoCF_biosynth"/>
    <property type="match status" value="1"/>
</dbReference>
<dbReference type="GO" id="GO:0006777">
    <property type="term" value="P:Mo-molybdopterin cofactor biosynthetic process"/>
    <property type="evidence" value="ECO:0007669"/>
    <property type="project" value="UniProtKB-UniRule"/>
</dbReference>
<keyword evidence="1" id="KW-0460">Magnesium</keyword>